<dbReference type="EMBL" id="WOCE01000001">
    <property type="protein sequence ID" value="KAE9621747.1"/>
    <property type="molecule type" value="Genomic_DNA"/>
</dbReference>
<sequence length="64" mass="7452">MGVTKFLTIFVVVFFYLSVIQINKGVEGFHKIYSHLQSVSAISVSDRHRTSYHFQPHRNWINGL</sequence>
<protein>
    <submittedName>
        <fullName evidence="1">Putative beta-fructofuranosidase</fullName>
    </submittedName>
</protein>
<evidence type="ECO:0000313" key="1">
    <source>
        <dbReference type="EMBL" id="KAE9621747.1"/>
    </source>
</evidence>
<accession>A0A6A4R6S9</accession>
<organism evidence="1 2">
    <name type="scientific">Lupinus albus</name>
    <name type="common">White lupine</name>
    <name type="synonym">Lupinus termis</name>
    <dbReference type="NCBI Taxonomy" id="3870"/>
    <lineage>
        <taxon>Eukaryota</taxon>
        <taxon>Viridiplantae</taxon>
        <taxon>Streptophyta</taxon>
        <taxon>Embryophyta</taxon>
        <taxon>Tracheophyta</taxon>
        <taxon>Spermatophyta</taxon>
        <taxon>Magnoliopsida</taxon>
        <taxon>eudicotyledons</taxon>
        <taxon>Gunneridae</taxon>
        <taxon>Pentapetalae</taxon>
        <taxon>rosids</taxon>
        <taxon>fabids</taxon>
        <taxon>Fabales</taxon>
        <taxon>Fabaceae</taxon>
        <taxon>Papilionoideae</taxon>
        <taxon>50 kb inversion clade</taxon>
        <taxon>genistoids sensu lato</taxon>
        <taxon>core genistoids</taxon>
        <taxon>Genisteae</taxon>
        <taxon>Lupinus</taxon>
    </lineage>
</organism>
<evidence type="ECO:0000313" key="2">
    <source>
        <dbReference type="Proteomes" id="UP000447434"/>
    </source>
</evidence>
<dbReference type="AlphaFoldDB" id="A0A6A4R6S9"/>
<name>A0A6A4R6S9_LUPAL</name>
<proteinExistence type="predicted"/>
<keyword evidence="2" id="KW-1185">Reference proteome</keyword>
<dbReference type="Proteomes" id="UP000447434">
    <property type="component" value="Chromosome 1"/>
</dbReference>
<dbReference type="OrthoDB" id="1727272at2759"/>
<reference evidence="2" key="1">
    <citation type="journal article" date="2020" name="Nat. Commun.">
        <title>Genome sequence of the cluster root forming white lupin.</title>
        <authorList>
            <person name="Hufnagel B."/>
            <person name="Marques A."/>
            <person name="Soriano A."/>
            <person name="Marques L."/>
            <person name="Divol F."/>
            <person name="Doumas P."/>
            <person name="Sallet E."/>
            <person name="Mancinotti D."/>
            <person name="Carrere S."/>
            <person name="Marande W."/>
            <person name="Arribat S."/>
            <person name="Keller J."/>
            <person name="Huneau C."/>
            <person name="Blein T."/>
            <person name="Aime D."/>
            <person name="Laguerre M."/>
            <person name="Taylor J."/>
            <person name="Schubert V."/>
            <person name="Nelson M."/>
            <person name="Geu-Flores F."/>
            <person name="Crespi M."/>
            <person name="Gallardo-Guerrero K."/>
            <person name="Delaux P.-M."/>
            <person name="Salse J."/>
            <person name="Berges H."/>
            <person name="Guyot R."/>
            <person name="Gouzy J."/>
            <person name="Peret B."/>
        </authorList>
    </citation>
    <scope>NUCLEOTIDE SEQUENCE [LARGE SCALE GENOMIC DNA]</scope>
    <source>
        <strain evidence="2">cv. Amiga</strain>
    </source>
</reference>
<gene>
    <name evidence="1" type="ORF">Lalb_Chr01g0018061</name>
</gene>
<comment type="caution">
    <text evidence="1">The sequence shown here is derived from an EMBL/GenBank/DDBJ whole genome shotgun (WGS) entry which is preliminary data.</text>
</comment>